<keyword evidence="2" id="KW-1185">Reference proteome</keyword>
<proteinExistence type="predicted"/>
<dbReference type="RefSeq" id="WP_183599341.1">
    <property type="nucleotide sequence ID" value="NZ_JACHXK010000003.1"/>
</dbReference>
<sequence>MSESLRVQNVHLTRETERNGTRCVEAEVSTEAFGPRGLLAYFANSEEQDYEMIAVLHRDASLDTDWYDNSAHNAYADVSFELFENVEMKIDWSARDLFKEQVLAFPGVRDGIARLL</sequence>
<dbReference type="Proteomes" id="UP000570361">
    <property type="component" value="Unassembled WGS sequence"/>
</dbReference>
<comment type="caution">
    <text evidence="1">The sequence shown here is derived from an EMBL/GenBank/DDBJ whole genome shotgun (WGS) entry which is preliminary data.</text>
</comment>
<reference evidence="1 2" key="1">
    <citation type="submission" date="2020-08" db="EMBL/GenBank/DDBJ databases">
        <title>Genomic Encyclopedia of Type Strains, Phase III (KMG-III): the genomes of soil and plant-associated and newly described type strains.</title>
        <authorList>
            <person name="Whitman W."/>
        </authorList>
    </citation>
    <scope>NUCLEOTIDE SEQUENCE [LARGE SCALE GENOMIC DNA]</scope>
    <source>
        <strain evidence="1 2">CECT 5862</strain>
    </source>
</reference>
<gene>
    <name evidence="1" type="ORF">FHS18_001926</name>
</gene>
<evidence type="ECO:0000313" key="1">
    <source>
        <dbReference type="EMBL" id="MBB3109863.1"/>
    </source>
</evidence>
<protein>
    <submittedName>
        <fullName evidence="1">Uncharacterized protein</fullName>
    </submittedName>
</protein>
<organism evidence="1 2">
    <name type="scientific">Paenibacillus phyllosphaerae</name>
    <dbReference type="NCBI Taxonomy" id="274593"/>
    <lineage>
        <taxon>Bacteria</taxon>
        <taxon>Bacillati</taxon>
        <taxon>Bacillota</taxon>
        <taxon>Bacilli</taxon>
        <taxon>Bacillales</taxon>
        <taxon>Paenibacillaceae</taxon>
        <taxon>Paenibacillus</taxon>
    </lineage>
</organism>
<dbReference type="AlphaFoldDB" id="A0A7W5AW19"/>
<evidence type="ECO:0000313" key="2">
    <source>
        <dbReference type="Proteomes" id="UP000570361"/>
    </source>
</evidence>
<accession>A0A7W5AW19</accession>
<dbReference type="EMBL" id="JACHXK010000003">
    <property type="protein sequence ID" value="MBB3109863.1"/>
    <property type="molecule type" value="Genomic_DNA"/>
</dbReference>
<name>A0A7W5AW19_9BACL</name>